<dbReference type="InterPro" id="IPR036148">
    <property type="entry name" value="MmgE/PrpD_sf"/>
</dbReference>
<evidence type="ECO:0000313" key="4">
    <source>
        <dbReference type="EMBL" id="RVU14361.1"/>
    </source>
</evidence>
<dbReference type="InterPro" id="IPR005656">
    <property type="entry name" value="MmgE_PrpD"/>
</dbReference>
<dbReference type="InterPro" id="IPR045337">
    <property type="entry name" value="MmgE_PrpD_C"/>
</dbReference>
<dbReference type="RefSeq" id="WP_127733282.1">
    <property type="nucleotide sequence ID" value="NZ_SACP01000031.1"/>
</dbReference>
<evidence type="ECO:0000313" key="5">
    <source>
        <dbReference type="Proteomes" id="UP000286997"/>
    </source>
</evidence>
<dbReference type="GO" id="GO:0016829">
    <property type="term" value="F:lyase activity"/>
    <property type="evidence" value="ECO:0007669"/>
    <property type="project" value="InterPro"/>
</dbReference>
<name>A0A437NWQ9_9HYPH</name>
<sequence length="464" mass="48422">MGIVTPGIVPATALLAEPSPAWVNRWTAFAADLSPADLPEAVVERARLVLLDSLGVTAAGMREPECRALAERLAARRTGPAPAIGSGLSLDPRDAALVNGTAGTTLELDEGNQYARGHPAIHVVPAVLAAAQGAGASGADLIAALVLGYEIGARIGIASKLRVTMHPHGTWGTVGAALGVAKIFGADAAMIGRTIGLASSLGLGTSRRTMLEGATVRNTYAGFSNQLGLTAWDLAESVFLPERDGIGTVYGGILADDFSPDAMVEELGSRWEIARNYFKRHAACRYTHGALDALARIRAEAGPLDPDSVRSVEVATYVWAAQLDHPAPGTMLAAKFSLPFVLATALVRGEANTDAFRDEARADPRILALARRVRVQEDPAMTAQLPGLRPATVTLTLADGRVLSGQALTNRGDTEDPYSADDVREKFRALAGPVWGAERSEAIVAAVAGIDRAEGVEEVLALVA</sequence>
<dbReference type="EMBL" id="SACP01000031">
    <property type="protein sequence ID" value="RVU14361.1"/>
    <property type="molecule type" value="Genomic_DNA"/>
</dbReference>
<dbReference type="InterPro" id="IPR042183">
    <property type="entry name" value="MmgE/PrpD_sf_1"/>
</dbReference>
<dbReference type="PANTHER" id="PTHR16943:SF8">
    <property type="entry name" value="2-METHYLCITRATE DEHYDRATASE"/>
    <property type="match status" value="1"/>
</dbReference>
<proteinExistence type="inferred from homology"/>
<keyword evidence="5" id="KW-1185">Reference proteome</keyword>
<dbReference type="Gene3D" id="3.30.1330.120">
    <property type="entry name" value="2-methylcitrate dehydratase PrpD"/>
    <property type="match status" value="1"/>
</dbReference>
<comment type="similarity">
    <text evidence="1">Belongs to the PrpD family.</text>
</comment>
<feature type="domain" description="MmgE/PrpD C-terminal" evidence="3">
    <location>
        <begin position="281"/>
        <end position="445"/>
    </location>
</feature>
<reference evidence="4 5" key="1">
    <citation type="submission" date="2019-01" db="EMBL/GenBank/DDBJ databases">
        <authorList>
            <person name="Chen W.-M."/>
        </authorList>
    </citation>
    <scope>NUCLEOTIDE SEQUENCE [LARGE SCALE GENOMIC DNA]</scope>
    <source>
        <strain evidence="4 5">TER-1</strain>
    </source>
</reference>
<dbReference type="PANTHER" id="PTHR16943">
    <property type="entry name" value="2-METHYLCITRATE DEHYDRATASE-RELATED"/>
    <property type="match status" value="1"/>
</dbReference>
<accession>A0A437NWQ9</accession>
<comment type="caution">
    <text evidence="4">The sequence shown here is derived from an EMBL/GenBank/DDBJ whole genome shotgun (WGS) entry which is preliminary data.</text>
</comment>
<feature type="domain" description="MmgE/PrpD N-terminal" evidence="2">
    <location>
        <begin position="27"/>
        <end position="237"/>
    </location>
</feature>
<evidence type="ECO:0000259" key="3">
    <source>
        <dbReference type="Pfam" id="PF19305"/>
    </source>
</evidence>
<evidence type="ECO:0000259" key="2">
    <source>
        <dbReference type="Pfam" id="PF03972"/>
    </source>
</evidence>
<dbReference type="OrthoDB" id="9795089at2"/>
<dbReference type="Pfam" id="PF19305">
    <property type="entry name" value="MmgE_PrpD_C"/>
    <property type="match status" value="1"/>
</dbReference>
<dbReference type="InterPro" id="IPR045336">
    <property type="entry name" value="MmgE_PrpD_N"/>
</dbReference>
<dbReference type="AlphaFoldDB" id="A0A437NWQ9"/>
<gene>
    <name evidence="4" type="ORF">EOE48_23315</name>
</gene>
<organism evidence="4 5">
    <name type="scientific">Methylobacterium oryzihabitans</name>
    <dbReference type="NCBI Taxonomy" id="2499852"/>
    <lineage>
        <taxon>Bacteria</taxon>
        <taxon>Pseudomonadati</taxon>
        <taxon>Pseudomonadota</taxon>
        <taxon>Alphaproteobacteria</taxon>
        <taxon>Hyphomicrobiales</taxon>
        <taxon>Methylobacteriaceae</taxon>
        <taxon>Methylobacterium</taxon>
    </lineage>
</organism>
<protein>
    <submittedName>
        <fullName evidence="4">MmgE/PrpD family protein</fullName>
    </submittedName>
</protein>
<dbReference type="Gene3D" id="1.10.4100.10">
    <property type="entry name" value="2-methylcitrate dehydratase PrpD"/>
    <property type="match status" value="1"/>
</dbReference>
<evidence type="ECO:0000256" key="1">
    <source>
        <dbReference type="ARBA" id="ARBA00006174"/>
    </source>
</evidence>
<dbReference type="InterPro" id="IPR042188">
    <property type="entry name" value="MmgE/PrpD_sf_2"/>
</dbReference>
<dbReference type="SUPFAM" id="SSF103378">
    <property type="entry name" value="2-methylcitrate dehydratase PrpD"/>
    <property type="match status" value="1"/>
</dbReference>
<dbReference type="Pfam" id="PF03972">
    <property type="entry name" value="MmgE_PrpD_N"/>
    <property type="match status" value="1"/>
</dbReference>
<dbReference type="Proteomes" id="UP000286997">
    <property type="component" value="Unassembled WGS sequence"/>
</dbReference>